<dbReference type="GeneID" id="36578286"/>
<keyword evidence="7" id="KW-1185">Reference proteome</keyword>
<dbReference type="InterPro" id="IPR016024">
    <property type="entry name" value="ARM-type_fold"/>
</dbReference>
<feature type="region of interest" description="Disordered" evidence="4">
    <location>
        <begin position="1"/>
        <end position="24"/>
    </location>
</feature>
<evidence type="ECO:0000259" key="5">
    <source>
        <dbReference type="Pfam" id="PF11701"/>
    </source>
</evidence>
<feature type="domain" description="UNC-45/Cro1/She4 central" evidence="5">
    <location>
        <begin position="85"/>
        <end position="262"/>
    </location>
</feature>
<dbReference type="OrthoDB" id="5574718at2759"/>
<protein>
    <recommendedName>
        <fullName evidence="5">UNC-45/Cro1/She4 central domain-containing protein</fullName>
    </recommendedName>
</protein>
<name>A0A2T3B5K4_AMORE</name>
<gene>
    <name evidence="6" type="ORF">M430DRAFT_99649</name>
</gene>
<dbReference type="STRING" id="857342.A0A2T3B5K4"/>
<reference evidence="6 7" key="1">
    <citation type="journal article" date="2018" name="New Phytol.">
        <title>Comparative genomics and transcriptomics depict ericoid mycorrhizal fungi as versatile saprotrophs and plant mutualists.</title>
        <authorList>
            <person name="Martino E."/>
            <person name="Morin E."/>
            <person name="Grelet G.A."/>
            <person name="Kuo A."/>
            <person name="Kohler A."/>
            <person name="Daghino S."/>
            <person name="Barry K.W."/>
            <person name="Cichocki N."/>
            <person name="Clum A."/>
            <person name="Dockter R.B."/>
            <person name="Hainaut M."/>
            <person name="Kuo R.C."/>
            <person name="LaButti K."/>
            <person name="Lindahl B.D."/>
            <person name="Lindquist E.A."/>
            <person name="Lipzen A."/>
            <person name="Khouja H.R."/>
            <person name="Magnuson J."/>
            <person name="Murat C."/>
            <person name="Ohm R.A."/>
            <person name="Singer S.W."/>
            <person name="Spatafora J.W."/>
            <person name="Wang M."/>
            <person name="Veneault-Fourrey C."/>
            <person name="Henrissat B."/>
            <person name="Grigoriev I.V."/>
            <person name="Martin F.M."/>
            <person name="Perotto S."/>
        </authorList>
    </citation>
    <scope>NUCLEOTIDE SEQUENCE [LARGE SCALE GENOMIC DNA]</scope>
    <source>
        <strain evidence="6 7">ATCC 22711</strain>
    </source>
</reference>
<dbReference type="Proteomes" id="UP000241818">
    <property type="component" value="Unassembled WGS sequence"/>
</dbReference>
<comment type="subcellular location">
    <subcellularLocation>
        <location evidence="1">Cytoplasm</location>
    </subcellularLocation>
</comment>
<accession>A0A2T3B5K4</accession>
<dbReference type="InterPro" id="IPR024660">
    <property type="entry name" value="UCS_central_dom"/>
</dbReference>
<evidence type="ECO:0000256" key="1">
    <source>
        <dbReference type="ARBA" id="ARBA00004496"/>
    </source>
</evidence>
<dbReference type="InterPro" id="IPR011989">
    <property type="entry name" value="ARM-like"/>
</dbReference>
<dbReference type="Pfam" id="PF11701">
    <property type="entry name" value="UNC45-central"/>
    <property type="match status" value="1"/>
</dbReference>
<keyword evidence="3" id="KW-0802">TPR repeat</keyword>
<dbReference type="SUPFAM" id="SSF48371">
    <property type="entry name" value="ARM repeat"/>
    <property type="match status" value="2"/>
</dbReference>
<dbReference type="GO" id="GO:0051879">
    <property type="term" value="F:Hsp90 protein binding"/>
    <property type="evidence" value="ECO:0007669"/>
    <property type="project" value="TreeGrafter"/>
</dbReference>
<dbReference type="GO" id="GO:0005737">
    <property type="term" value="C:cytoplasm"/>
    <property type="evidence" value="ECO:0007669"/>
    <property type="project" value="UniProtKB-SubCell"/>
</dbReference>
<dbReference type="InterPro" id="IPR000225">
    <property type="entry name" value="Armadillo"/>
</dbReference>
<evidence type="ECO:0000256" key="2">
    <source>
        <dbReference type="ARBA" id="ARBA00022490"/>
    </source>
</evidence>
<organism evidence="6 7">
    <name type="scientific">Amorphotheca resinae ATCC 22711</name>
    <dbReference type="NCBI Taxonomy" id="857342"/>
    <lineage>
        <taxon>Eukaryota</taxon>
        <taxon>Fungi</taxon>
        <taxon>Dikarya</taxon>
        <taxon>Ascomycota</taxon>
        <taxon>Pezizomycotina</taxon>
        <taxon>Leotiomycetes</taxon>
        <taxon>Helotiales</taxon>
        <taxon>Amorphothecaceae</taxon>
        <taxon>Amorphotheca</taxon>
    </lineage>
</organism>
<proteinExistence type="predicted"/>
<keyword evidence="2" id="KW-0963">Cytoplasm</keyword>
<dbReference type="RefSeq" id="XP_024722192.1">
    <property type="nucleotide sequence ID" value="XM_024870205.1"/>
</dbReference>
<evidence type="ECO:0000313" key="6">
    <source>
        <dbReference type="EMBL" id="PSS22037.1"/>
    </source>
</evidence>
<dbReference type="EMBL" id="KZ679009">
    <property type="protein sequence ID" value="PSS22037.1"/>
    <property type="molecule type" value="Genomic_DNA"/>
</dbReference>
<evidence type="ECO:0000256" key="4">
    <source>
        <dbReference type="SAM" id="MobiDB-lite"/>
    </source>
</evidence>
<dbReference type="Gene3D" id="1.25.10.10">
    <property type="entry name" value="Leucine-rich Repeat Variant"/>
    <property type="match status" value="1"/>
</dbReference>
<dbReference type="InParanoid" id="A0A2T3B5K4"/>
<dbReference type="PANTHER" id="PTHR45994">
    <property type="entry name" value="FI21225P1"/>
    <property type="match status" value="1"/>
</dbReference>
<evidence type="ECO:0000313" key="7">
    <source>
        <dbReference type="Proteomes" id="UP000241818"/>
    </source>
</evidence>
<evidence type="ECO:0000256" key="3">
    <source>
        <dbReference type="ARBA" id="ARBA00022803"/>
    </source>
</evidence>
<sequence>MSSQKTTNDGVDASVPASLGAGVHKNASLEDQTLLLLARLMEGGQEDEETCRELNTLTKLLSDDSEEETRSPQPHKPLHELMDADCVETLLGYLDMRQSPTVRGHATLATSAYLKASGEQGVEYLSNFFYSRVGKATYDDFIFAFSVAACIFPVVPDVIATLFLSEGFVSSLGPLMERKWKSKKVEQAALEMLNAACMNTPCREAIRKYCTEWLEKIVSDVPAAPVNVPSPERHLVAEDGPIQQRIHSEKVRNLAAVVLAKLQAVPSTPSDGTEERIQPATTSMEDLSFMFKNMLTADSSQQSSIEGLAYASLQPKVKEDLASDKSFLKNLVAALKEAPAKSPATYGALSILVNLTTYMPALSEEQKRMTQLKAYANASKSTAKPDPLNDDEHVARRCQAVFEAGVIPVLVTHSQYGSTASLTLVVSIVFSLSKTPQIRGQIAQQGGVKLLLHAFSTFPSSNTSAQRTTAHALARILISTNPTHVFGGSTALPLTSAIRPLLLLLTDDPTVEQRDLLPVFESLLALTNLASTSDSARNPIIRLAFPQLEELLLSRNKLVTRATVELLCNLMLSPECVAKFADGSKPASHRLHILLALADAEDLATRRAAGGALASLSEWDTAVNAMLERDRGVAILLALCREDSEELRHRGVVCVLNVVSAPAKVGEWGVRKVREAGGVEALKECLKMSRSQEVLEITVLALQKLIPEGGGGGGGTE</sequence>
<feature type="region of interest" description="Disordered" evidence="4">
    <location>
        <begin position="59"/>
        <end position="78"/>
    </location>
</feature>
<dbReference type="FunCoup" id="A0A2T3B5K4">
    <property type="interactions" value="101"/>
</dbReference>
<dbReference type="PANTHER" id="PTHR45994:SF1">
    <property type="entry name" value="FI21225P1"/>
    <property type="match status" value="1"/>
</dbReference>
<dbReference type="AlphaFoldDB" id="A0A2T3B5K4"/>
<dbReference type="SMART" id="SM00185">
    <property type="entry name" value="ARM"/>
    <property type="match status" value="3"/>
</dbReference>